<dbReference type="InterPro" id="IPR036689">
    <property type="entry name" value="ESAT-6-like_sf"/>
</dbReference>
<dbReference type="RefSeq" id="WP_192748828.1">
    <property type="nucleotide sequence ID" value="NZ_BAABJL010000208.1"/>
</dbReference>
<proteinExistence type="predicted"/>
<name>A0A927MS53_9ACTN</name>
<dbReference type="Proteomes" id="UP000638648">
    <property type="component" value="Unassembled WGS sequence"/>
</dbReference>
<dbReference type="Gene3D" id="1.10.287.1060">
    <property type="entry name" value="ESAT-6-like"/>
    <property type="match status" value="1"/>
</dbReference>
<accession>A0A927MS53</accession>
<dbReference type="AlphaFoldDB" id="A0A927MS53"/>
<protein>
    <submittedName>
        <fullName evidence="1">Uncharacterized protein YukE</fullName>
    </submittedName>
</protein>
<dbReference type="SUPFAM" id="SSF140453">
    <property type="entry name" value="EsxAB dimer-like"/>
    <property type="match status" value="1"/>
</dbReference>
<evidence type="ECO:0000313" key="1">
    <source>
        <dbReference type="EMBL" id="MBE1604238.1"/>
    </source>
</evidence>
<evidence type="ECO:0000313" key="2">
    <source>
        <dbReference type="Proteomes" id="UP000638648"/>
    </source>
</evidence>
<comment type="caution">
    <text evidence="1">The sequence shown here is derived from an EMBL/GenBank/DDBJ whole genome shotgun (WGS) entry which is preliminary data.</text>
</comment>
<organism evidence="1 2">
    <name type="scientific">Actinopolymorpha pittospori</name>
    <dbReference type="NCBI Taxonomy" id="648752"/>
    <lineage>
        <taxon>Bacteria</taxon>
        <taxon>Bacillati</taxon>
        <taxon>Actinomycetota</taxon>
        <taxon>Actinomycetes</taxon>
        <taxon>Propionibacteriales</taxon>
        <taxon>Actinopolymorphaceae</taxon>
        <taxon>Actinopolymorpha</taxon>
    </lineage>
</organism>
<sequence>MAGDDVEVGWEKIRAAAGDVDGVAQDLGRELQALQSEIATFVDGFGGDDLGMLMGGTHEVISQFTIDKLSELLEDLMSHSKALDGVSATYRDNEEGGRQMFDQLGDGVEAV</sequence>
<reference evidence="1" key="1">
    <citation type="submission" date="2020-10" db="EMBL/GenBank/DDBJ databases">
        <title>Sequencing the genomes of 1000 actinobacteria strains.</title>
        <authorList>
            <person name="Klenk H.-P."/>
        </authorList>
    </citation>
    <scope>NUCLEOTIDE SEQUENCE</scope>
    <source>
        <strain evidence="1">DSM 45354</strain>
    </source>
</reference>
<gene>
    <name evidence="1" type="ORF">HEB94_001086</name>
</gene>
<dbReference type="EMBL" id="JADBEM010000001">
    <property type="protein sequence ID" value="MBE1604238.1"/>
    <property type="molecule type" value="Genomic_DNA"/>
</dbReference>
<keyword evidence="2" id="KW-1185">Reference proteome</keyword>